<organism evidence="2 3">
    <name type="scientific">Candida albicans</name>
    <name type="common">Yeast</name>
    <dbReference type="NCBI Taxonomy" id="5476"/>
    <lineage>
        <taxon>Eukaryota</taxon>
        <taxon>Fungi</taxon>
        <taxon>Dikarya</taxon>
        <taxon>Ascomycota</taxon>
        <taxon>Saccharomycotina</taxon>
        <taxon>Pichiomycetes</taxon>
        <taxon>Debaryomycetaceae</taxon>
        <taxon>Candida/Lodderomyces clade</taxon>
        <taxon>Candida</taxon>
    </lineage>
</organism>
<dbReference type="EMBL" id="JABWAD010000060">
    <property type="protein sequence ID" value="KAF6063791.1"/>
    <property type="molecule type" value="Genomic_DNA"/>
</dbReference>
<sequence>MGDTFDISINNEEIDNPGLIIKSKFKKYLPELQENLEIPITEKQQSIKESFIPRRINYPHYGLRSRFRKDIAISETTTTTTQESETSIATNGDSFDSDNGENKSDSSDDESSNNEVVHSRRSWIKDFLIFKEQKVSTMSSSSSSSSGSLRDKSKLKQENKQLQSRIKNYDDTVSDPRDLKRWVRLIADEGKNEFGKKHSSKNYIQKNEIELDIEEFIHYLVEEQGFNSSDLEFLRLKNLDYGLGEIEKELNKLKEAKGSPKVISIGGEDENSAPLLWIKISKPTVCLVIALTFLLLG</sequence>
<feature type="compositionally biased region" description="Low complexity" evidence="1">
    <location>
        <begin position="139"/>
        <end position="148"/>
    </location>
</feature>
<comment type="caution">
    <text evidence="2">The sequence shown here is derived from an EMBL/GenBank/DDBJ whole genome shotgun (WGS) entry which is preliminary data.</text>
</comment>
<evidence type="ECO:0000313" key="3">
    <source>
        <dbReference type="Proteomes" id="UP000536275"/>
    </source>
</evidence>
<evidence type="ECO:0000256" key="1">
    <source>
        <dbReference type="SAM" id="MobiDB-lite"/>
    </source>
</evidence>
<feature type="compositionally biased region" description="Basic and acidic residues" evidence="1">
    <location>
        <begin position="149"/>
        <end position="159"/>
    </location>
</feature>
<feature type="region of interest" description="Disordered" evidence="1">
    <location>
        <begin position="74"/>
        <end position="117"/>
    </location>
</feature>
<feature type="region of interest" description="Disordered" evidence="1">
    <location>
        <begin position="138"/>
        <end position="169"/>
    </location>
</feature>
<proteinExistence type="predicted"/>
<dbReference type="Proteomes" id="UP000536275">
    <property type="component" value="Unassembled WGS sequence"/>
</dbReference>
<feature type="compositionally biased region" description="Low complexity" evidence="1">
    <location>
        <begin position="74"/>
        <end position="90"/>
    </location>
</feature>
<name>A0A8H6BUU3_CANAX</name>
<evidence type="ECO:0000313" key="2">
    <source>
        <dbReference type="EMBL" id="KAF6063791.1"/>
    </source>
</evidence>
<accession>A0A8H6BUU3</accession>
<dbReference type="AlphaFoldDB" id="A0A8H6BUU3"/>
<reference evidence="2 3" key="1">
    <citation type="submission" date="2020-03" db="EMBL/GenBank/DDBJ databases">
        <title>FDA dAtabase for Regulatory Grade micrObial Sequences (FDA-ARGOS): Supporting development and validation of Infectious Disease Dx tests.</title>
        <authorList>
            <person name="Campos J."/>
            <person name="Goldberg B."/>
            <person name="Tallon L."/>
            <person name="Sadzewicz L."/>
            <person name="Vavikolanu K."/>
            <person name="Mehta A."/>
            <person name="Aluvathingal J."/>
            <person name="Nadendla S."/>
            <person name="Nandy P."/>
            <person name="Geyer C."/>
            <person name="Yan Y."/>
            <person name="Sichtig H."/>
        </authorList>
    </citation>
    <scope>NUCLEOTIDE SEQUENCE [LARGE SCALE GENOMIC DNA]</scope>
    <source>
        <strain evidence="2 3">FDAARGOS_656</strain>
    </source>
</reference>
<protein>
    <submittedName>
        <fullName evidence="2">Uncharacterized protein</fullName>
    </submittedName>
</protein>
<gene>
    <name evidence="2" type="ORF">FOB64_005407</name>
</gene>